<dbReference type="InterPro" id="IPR013217">
    <property type="entry name" value="Methyltransf_12"/>
</dbReference>
<dbReference type="InterPro" id="IPR036736">
    <property type="entry name" value="ACP-like_sf"/>
</dbReference>
<dbReference type="SMART" id="SM00826">
    <property type="entry name" value="PKS_DH"/>
    <property type="match status" value="1"/>
</dbReference>
<dbReference type="InterPro" id="IPR049900">
    <property type="entry name" value="PKS_mFAS_DH"/>
</dbReference>
<dbReference type="SUPFAM" id="SSF51735">
    <property type="entry name" value="NAD(P)-binding Rossmann-fold domains"/>
    <property type="match status" value="2"/>
</dbReference>
<gene>
    <name evidence="13" type="ORF">K505DRAFT_321765</name>
</gene>
<dbReference type="Pfam" id="PF08659">
    <property type="entry name" value="KR"/>
    <property type="match status" value="1"/>
</dbReference>
<keyword evidence="5" id="KW-0560">Oxidoreductase</keyword>
<dbReference type="InterPro" id="IPR009081">
    <property type="entry name" value="PP-bd_ACP"/>
</dbReference>
<dbReference type="Gene3D" id="3.10.129.110">
    <property type="entry name" value="Polyketide synthase dehydratase"/>
    <property type="match status" value="1"/>
</dbReference>
<proteinExistence type="predicted"/>
<dbReference type="CDD" id="cd00833">
    <property type="entry name" value="PKS"/>
    <property type="match status" value="1"/>
</dbReference>
<dbReference type="PROSITE" id="PS50075">
    <property type="entry name" value="CARRIER"/>
    <property type="match status" value="1"/>
</dbReference>
<feature type="active site" description="Proton donor; for dehydratase activity" evidence="8">
    <location>
        <position position="1235"/>
    </location>
</feature>
<evidence type="ECO:0000313" key="13">
    <source>
        <dbReference type="EMBL" id="KAF2798546.1"/>
    </source>
</evidence>
<dbReference type="Gene3D" id="1.10.1200.10">
    <property type="entry name" value="ACP-like"/>
    <property type="match status" value="1"/>
</dbReference>
<dbReference type="InterPro" id="IPR011032">
    <property type="entry name" value="GroES-like_sf"/>
</dbReference>
<keyword evidence="14" id="KW-1185">Reference proteome</keyword>
<dbReference type="SMART" id="SM00825">
    <property type="entry name" value="PKS_KS"/>
    <property type="match status" value="1"/>
</dbReference>
<dbReference type="GO" id="GO:0031177">
    <property type="term" value="F:phosphopantetheine binding"/>
    <property type="evidence" value="ECO:0007669"/>
    <property type="project" value="InterPro"/>
</dbReference>
<evidence type="ECO:0000256" key="7">
    <source>
        <dbReference type="ARBA" id="ARBA00023315"/>
    </source>
</evidence>
<feature type="active site" description="Proton acceptor; for dehydratase activity" evidence="8">
    <location>
        <position position="1043"/>
    </location>
</feature>
<dbReference type="Pfam" id="PF14765">
    <property type="entry name" value="PS-DH"/>
    <property type="match status" value="1"/>
</dbReference>
<dbReference type="InterPro" id="IPR016039">
    <property type="entry name" value="Thiolase-like"/>
</dbReference>
<dbReference type="SUPFAM" id="SSF53335">
    <property type="entry name" value="S-adenosyl-L-methionine-dependent methyltransferases"/>
    <property type="match status" value="1"/>
</dbReference>
<dbReference type="InterPro" id="IPR018201">
    <property type="entry name" value="Ketoacyl_synth_AS"/>
</dbReference>
<dbReference type="Pfam" id="PF00550">
    <property type="entry name" value="PP-binding"/>
    <property type="match status" value="1"/>
</dbReference>
<evidence type="ECO:0000256" key="4">
    <source>
        <dbReference type="ARBA" id="ARBA00022857"/>
    </source>
</evidence>
<dbReference type="SMART" id="SM00822">
    <property type="entry name" value="PKS_KR"/>
    <property type="match status" value="1"/>
</dbReference>
<dbReference type="InterPro" id="IPR042104">
    <property type="entry name" value="PKS_dehydratase_sf"/>
</dbReference>
<dbReference type="CDD" id="cd05195">
    <property type="entry name" value="enoyl_red"/>
    <property type="match status" value="1"/>
</dbReference>
<dbReference type="InterPro" id="IPR049551">
    <property type="entry name" value="PKS_DH_C"/>
</dbReference>
<dbReference type="InterPro" id="IPR014030">
    <property type="entry name" value="Ketoacyl_synth_N"/>
</dbReference>
<dbReference type="InterPro" id="IPR050091">
    <property type="entry name" value="PKS_NRPS_Biosynth_Enz"/>
</dbReference>
<evidence type="ECO:0000256" key="5">
    <source>
        <dbReference type="ARBA" id="ARBA00023002"/>
    </source>
</evidence>
<dbReference type="GO" id="GO:0004315">
    <property type="term" value="F:3-oxoacyl-[acyl-carrier-protein] synthase activity"/>
    <property type="evidence" value="ECO:0007669"/>
    <property type="project" value="InterPro"/>
</dbReference>
<keyword evidence="3" id="KW-0808">Transferase</keyword>
<dbReference type="Gene3D" id="3.40.50.720">
    <property type="entry name" value="NAD(P)-binding Rossmann-like Domain"/>
    <property type="match status" value="1"/>
</dbReference>
<feature type="region of interest" description="C-terminal hotdog fold" evidence="8">
    <location>
        <begin position="1168"/>
        <end position="1325"/>
    </location>
</feature>
<dbReference type="InterPro" id="IPR049552">
    <property type="entry name" value="PKS_DH_N"/>
</dbReference>
<dbReference type="PROSITE" id="PS00012">
    <property type="entry name" value="PHOSPHOPANTETHEINE"/>
    <property type="match status" value="1"/>
</dbReference>
<evidence type="ECO:0000259" key="12">
    <source>
        <dbReference type="PROSITE" id="PS52019"/>
    </source>
</evidence>
<dbReference type="GO" id="GO:0006633">
    <property type="term" value="P:fatty acid biosynthetic process"/>
    <property type="evidence" value="ECO:0007669"/>
    <property type="project" value="InterPro"/>
</dbReference>
<dbReference type="InterPro" id="IPR016035">
    <property type="entry name" value="Acyl_Trfase/lysoPLipase"/>
</dbReference>
<evidence type="ECO:0000259" key="11">
    <source>
        <dbReference type="PROSITE" id="PS52004"/>
    </source>
</evidence>
<evidence type="ECO:0000313" key="14">
    <source>
        <dbReference type="Proteomes" id="UP000799757"/>
    </source>
</evidence>
<dbReference type="Gene3D" id="3.40.47.10">
    <property type="match status" value="1"/>
</dbReference>
<dbReference type="GO" id="GO:0016491">
    <property type="term" value="F:oxidoreductase activity"/>
    <property type="evidence" value="ECO:0007669"/>
    <property type="project" value="UniProtKB-KW"/>
</dbReference>
<accession>A0A6A6XPR6</accession>
<evidence type="ECO:0000256" key="2">
    <source>
        <dbReference type="ARBA" id="ARBA00022553"/>
    </source>
</evidence>
<dbReference type="SMART" id="SM00827">
    <property type="entry name" value="PKS_AT"/>
    <property type="match status" value="1"/>
</dbReference>
<dbReference type="PANTHER" id="PTHR43775:SF29">
    <property type="entry name" value="ASPERFURANONE POLYKETIDE SYNTHASE AFOG-RELATED"/>
    <property type="match status" value="1"/>
</dbReference>
<dbReference type="Pfam" id="PF08240">
    <property type="entry name" value="ADH_N"/>
    <property type="match status" value="1"/>
</dbReference>
<keyword evidence="2" id="KW-0597">Phosphoprotein</keyword>
<reference evidence="13" key="1">
    <citation type="journal article" date="2020" name="Stud. Mycol.">
        <title>101 Dothideomycetes genomes: a test case for predicting lifestyles and emergence of pathogens.</title>
        <authorList>
            <person name="Haridas S."/>
            <person name="Albert R."/>
            <person name="Binder M."/>
            <person name="Bloem J."/>
            <person name="Labutti K."/>
            <person name="Salamov A."/>
            <person name="Andreopoulos B."/>
            <person name="Baker S."/>
            <person name="Barry K."/>
            <person name="Bills G."/>
            <person name="Bluhm B."/>
            <person name="Cannon C."/>
            <person name="Castanera R."/>
            <person name="Culley D."/>
            <person name="Daum C."/>
            <person name="Ezra D."/>
            <person name="Gonzalez J."/>
            <person name="Henrissat B."/>
            <person name="Kuo A."/>
            <person name="Liang C."/>
            <person name="Lipzen A."/>
            <person name="Lutzoni F."/>
            <person name="Magnuson J."/>
            <person name="Mondo S."/>
            <person name="Nolan M."/>
            <person name="Ohm R."/>
            <person name="Pangilinan J."/>
            <person name="Park H.-J."/>
            <person name="Ramirez L."/>
            <person name="Alfaro M."/>
            <person name="Sun H."/>
            <person name="Tritt A."/>
            <person name="Yoshinaga Y."/>
            <person name="Zwiers L.-H."/>
            <person name="Turgeon B."/>
            <person name="Goodwin S."/>
            <person name="Spatafora J."/>
            <person name="Crous P."/>
            <person name="Grigoriev I."/>
        </authorList>
    </citation>
    <scope>NUCLEOTIDE SEQUENCE</scope>
    <source>
        <strain evidence="13">CBS 109.77</strain>
    </source>
</reference>
<dbReference type="InterPro" id="IPR006162">
    <property type="entry name" value="Ppantetheine_attach_site"/>
</dbReference>
<feature type="domain" description="PKS/mFAS DH" evidence="12">
    <location>
        <begin position="1011"/>
        <end position="1325"/>
    </location>
</feature>
<evidence type="ECO:0000256" key="1">
    <source>
        <dbReference type="ARBA" id="ARBA00022450"/>
    </source>
</evidence>
<dbReference type="InterPro" id="IPR014031">
    <property type="entry name" value="Ketoacyl_synth_C"/>
</dbReference>
<dbReference type="EMBL" id="MU001781">
    <property type="protein sequence ID" value="KAF2798546.1"/>
    <property type="molecule type" value="Genomic_DNA"/>
</dbReference>
<dbReference type="InterPro" id="IPR001227">
    <property type="entry name" value="Ac_transferase_dom_sf"/>
</dbReference>
<dbReference type="SUPFAM" id="SSF47336">
    <property type="entry name" value="ACP-like"/>
    <property type="match status" value="1"/>
</dbReference>
<dbReference type="GO" id="GO:1901336">
    <property type="term" value="P:lactone biosynthetic process"/>
    <property type="evidence" value="ECO:0007669"/>
    <property type="project" value="UniProtKB-ARBA"/>
</dbReference>
<dbReference type="Pfam" id="PF23114">
    <property type="entry name" value="NAD-bd_HRPKS_sdrA"/>
    <property type="match status" value="1"/>
</dbReference>
<name>A0A6A6XPR6_9PLEO</name>
<dbReference type="OrthoDB" id="329835at2759"/>
<keyword evidence="7" id="KW-0012">Acyltransferase</keyword>
<dbReference type="SUPFAM" id="SSF53901">
    <property type="entry name" value="Thiolase-like"/>
    <property type="match status" value="1"/>
</dbReference>
<dbReference type="Pfam" id="PF16197">
    <property type="entry name" value="KAsynt_C_assoc"/>
    <property type="match status" value="1"/>
</dbReference>
<dbReference type="CDD" id="cd08954">
    <property type="entry name" value="KR_1_FAS_SDR_x"/>
    <property type="match status" value="1"/>
</dbReference>
<dbReference type="Pfam" id="PF00109">
    <property type="entry name" value="ketoacyl-synt"/>
    <property type="match status" value="1"/>
</dbReference>
<evidence type="ECO:0000256" key="9">
    <source>
        <dbReference type="SAM" id="MobiDB-lite"/>
    </source>
</evidence>
<dbReference type="InterPro" id="IPR020841">
    <property type="entry name" value="PKS_Beta-ketoAc_synthase_dom"/>
</dbReference>
<feature type="domain" description="Ketosynthase family 3 (KS3)" evidence="11">
    <location>
        <begin position="23"/>
        <end position="461"/>
    </location>
</feature>
<feature type="domain" description="Carrier" evidence="10">
    <location>
        <begin position="2526"/>
        <end position="2603"/>
    </location>
</feature>
<feature type="region of interest" description="Disordered" evidence="9">
    <location>
        <begin position="516"/>
        <end position="538"/>
    </location>
</feature>
<dbReference type="InterPro" id="IPR020843">
    <property type="entry name" value="ER"/>
</dbReference>
<dbReference type="SMART" id="SM00823">
    <property type="entry name" value="PKS_PP"/>
    <property type="match status" value="1"/>
</dbReference>
<dbReference type="InterPro" id="IPR013968">
    <property type="entry name" value="PKS_KR"/>
</dbReference>
<dbReference type="SUPFAM" id="SSF55048">
    <property type="entry name" value="Probable ACP-binding domain of malonyl-CoA ACP transacylase"/>
    <property type="match status" value="1"/>
</dbReference>
<evidence type="ECO:0000256" key="8">
    <source>
        <dbReference type="PROSITE-ProRule" id="PRU01363"/>
    </source>
</evidence>
<feature type="compositionally biased region" description="Low complexity" evidence="9">
    <location>
        <begin position="525"/>
        <end position="537"/>
    </location>
</feature>
<dbReference type="SUPFAM" id="SSF50129">
    <property type="entry name" value="GroES-like"/>
    <property type="match status" value="1"/>
</dbReference>
<dbReference type="InterPro" id="IPR013154">
    <property type="entry name" value="ADH-like_N"/>
</dbReference>
<keyword evidence="6" id="KW-0511">Multifunctional enzyme</keyword>
<dbReference type="SUPFAM" id="SSF52151">
    <property type="entry name" value="FabD/lysophospholipase-like"/>
    <property type="match status" value="1"/>
</dbReference>
<dbReference type="InterPro" id="IPR020806">
    <property type="entry name" value="PKS_PP-bd"/>
</dbReference>
<dbReference type="PROSITE" id="PS00606">
    <property type="entry name" value="KS3_1"/>
    <property type="match status" value="1"/>
</dbReference>
<feature type="region of interest" description="N-terminal hotdog fold" evidence="8">
    <location>
        <begin position="1011"/>
        <end position="1144"/>
    </location>
</feature>
<evidence type="ECO:0000256" key="6">
    <source>
        <dbReference type="ARBA" id="ARBA00023268"/>
    </source>
</evidence>
<dbReference type="InterPro" id="IPR020807">
    <property type="entry name" value="PKS_DH"/>
</dbReference>
<dbReference type="PROSITE" id="PS52004">
    <property type="entry name" value="KS3_2"/>
    <property type="match status" value="1"/>
</dbReference>
<sequence>MAPVTHIPDAAMPIDTDSSPDIMDPIAIIGFALKFPGDATSPESFWRMISDQKCASTPFPKDRINIDAFYHPDNTRSDSVPVRNAHFLASPPISENGGGNPEDYGSFDAPFFSLTPSEALSMDPQHRGLLETAYHALESAGLPLHTIAGSKTGVFTGTFTDDYRISTFKDVADMPKHSATGVGQNFSANRLSWAFDFKGPSLQIDTACSSSLIAVDLACASLRAGDSSMALVGGSNIISSIEMTMALSSMGFLSPDGRCYSFDSRGNGYARGEGFGVLILKRLSEALENGDVIRAVIRSTGSNQNGRNRSITQTSQEEQVNLMRDTYAKAGLSLGVTRFVEAHGTGTAVGDPNEADAIGEVFGKFRSEEQPLYIGAVKSNIGHLEGASGMAGVIKALLALERGVIPPNTNFSTLNPKINAKALHLAFPTTSIPWPTDVRIRRASINSFGFGGSNAHVVLDDAFSYLRDRRLRGNCVTVPIPEAAVLTNGYLNGHANGDAYGDAGDTTNCNLQVQNLSNGNLEPVGTSNGGSESNSSTAQPPQLLLFSAFNSDAIKRLSSAYTSFFSTTSSTSISLSSLAYTLARRRSTFPSRSYALLSTASELPALDSLLSKPTRATSDLGLAFIFTGQGAQYAGMGASLLQYPSFRDSIARFGEIMKSLGCTWSPLEELAAPKEISNINKPEYSQPLCTALQLSLIQLFKSWGIQPRAVVGHSSGEIAAAYAAGALSFESAVRVAYFRGNLTASLSGRKTSRGGMLAVGLSDTELEPYFNRVESGDLVAACINSPKSVTVSGDADAIAALNIMLDEDGVFNRRLKVDVAYHSSHMAGIAEEYTNCLVGIGPGEKAEKVIMISSVTGETIPNVELCKPEYWVRNLVSPVRFSDAISRISVSPNKSFGMSPIYHMLELGPHSTLQGPIRDTLADNPHGKEISYIAPIKRTSDPLETVPSAAGTLWCYGYPIDIDAVNSSSSPFDSAPKLLTDLPSYPFDHSTSYIHRPRLQKDFLLRQFPRLDLLGAPVIGFNPLEPTWRKFLRISDTPWVEDHRVNGTILYPAAGMLVMAIEAANLMASKDREVKGFLVKEAAFSNSLAIPEDERGIETQLHLRPKMGDADKAANTFEFSLCSYVDDRWVRNCHGTITIDFVEREKDMVHPESYSAFIDARNYEDECTKSLEKGRVYSHFRKSGFQYGPAFQGMKSIQYAKREGRARAEVELFPWGEQEEANHAQTHIIHPTTLDTLAQLALLGLTNGTTEVPPVNLPTGTRNLWVSAKGLSHPHSRAVKAYAKTKFRGDRHNDFTITATDVETGDVLLSWASLETTNIGQAEEGTAPAKKQQTYFFELKPDISFLDQESASRYCSVGEQESDSGFRKDLELYMMMKFKRVVDGLQGFATTNLQLHHRKYFAWMQDRLSNFASAASPTEIEQLDNNQILQTLHSRIRATGHEGEFYAEVGANVLNVLRGDVDPLAILFEGGLAKGLYQDFNSRISGSLTRIVDLLAHKNPSMKMVEIGAGTGGTTAVVLNSLSKGTTARFERYDYTDISAAFFESAKEMFSTTAAKMEFNVLNAEDDPNKQGFETGTYDVVIAANVLHATHSLDVTLRNVHALLKPGGKLVLIEITSNFQQAGFGMGLLPGWWLSTEEFREGGPCIPESRWDSVLRRSGFSGLDIALKDFPDSESHEQSILVSTAMQLTNGIEKPEEKNVVLVEENSETQRAVANSISDLMEACTVVAIESMTTAQLENATCISLLEMEGPKLANMNEDFFTHTKRNLRAAASMLWVSMSSQTEDDQAKLRMVDGLRRVLTSENDDFKFVTLSLQGDIDMKRLTSRIVKVHQDTFTVHGQTLAEEEYTESDGALCIKRMVEAGPVNEHIENKTAPLQAEMLAFGQAPSLRLDFESAGVLDSMHFVENPRTSKLEEYEVEIQVKATGVIFRDCLIALGRMKDSMKTIGVDFSGVVTRVGPGCQFSTGDAVYGLCTTGCFSTFAVTHSSLVAKIPEGMSFSEAAGLPTAAITAHHSLARVAYLEPGESVLIHSAAGGTGQAALQIAQHLGAEIYVTVGTEEKKFLVMKKYNIPENRIFSSRSTAFAAHLMRLTRGRGVDVIFNSLSDEKLTASWECIAPFGRFIEIGKKDIFANSKLPMLPFAKNVSYSVVDIFSMAQERPGMIAAILKQVNELIGMGRVQVPQPVHVYGVSRMEDAFRYVQSGQNTGKTIVEMRENELVKAIVRPPFTWNFDPNASYLLAGGFGGVARSTARWMASRGARNLIILSRSGVRAGESAELVKHLVEQGVRIEAPKCDVSDEVSLKEALRQCEDTKMPAIKGCIQGSMVLRDALFDNMKLEDWNAAIRPRVQGTWNLHRLLPHGLDFFIMLSSVAGIIGSAGQSNYAASNSYLDEFARYRIAQGEKAVSLDLGWIESAGTIAENEALARQWIAAGCWIPISQPELFTLLDYHCNPSCHSTMDEAQLLIGMGPPAMVRAKGIAEMPAFLNRPMFRHLHQMQLGSPESTTASSDPSEVDYASLLRATKSMEEAVGHVVEALVRRVAKAMAMPPEEIDTQQPLYTYGVDSLLAIELRTWFKKTFAVDIAVFEMIAAKDFVAVAEKVVKARCEI</sequence>
<dbReference type="Pfam" id="PF02801">
    <property type="entry name" value="Ketoacyl-synt_C"/>
    <property type="match status" value="1"/>
</dbReference>
<evidence type="ECO:0000259" key="10">
    <source>
        <dbReference type="PROSITE" id="PS50075"/>
    </source>
</evidence>
<dbReference type="Pfam" id="PF21089">
    <property type="entry name" value="PKS_DH_N"/>
    <property type="match status" value="1"/>
</dbReference>
<evidence type="ECO:0000256" key="3">
    <source>
        <dbReference type="ARBA" id="ARBA00022679"/>
    </source>
</evidence>
<keyword evidence="4" id="KW-0521">NADP</keyword>
<dbReference type="Gene3D" id="3.30.70.3290">
    <property type="match status" value="1"/>
</dbReference>
<dbReference type="Pfam" id="PF13602">
    <property type="entry name" value="ADH_zinc_N_2"/>
    <property type="match status" value="1"/>
</dbReference>
<protein>
    <submittedName>
        <fullName evidence="13">Putative polyketide synthase</fullName>
    </submittedName>
</protein>
<dbReference type="InterPro" id="IPR056501">
    <property type="entry name" value="NAD-bd_HRPKS_sdrA"/>
</dbReference>
<dbReference type="InterPro" id="IPR014043">
    <property type="entry name" value="Acyl_transferase_dom"/>
</dbReference>
<dbReference type="Gene3D" id="3.40.50.150">
    <property type="entry name" value="Vaccinia Virus protein VP39"/>
    <property type="match status" value="1"/>
</dbReference>
<dbReference type="Pfam" id="PF00698">
    <property type="entry name" value="Acyl_transf_1"/>
    <property type="match status" value="1"/>
</dbReference>
<dbReference type="Gene3D" id="3.40.366.10">
    <property type="entry name" value="Malonyl-Coenzyme A Acyl Carrier Protein, domain 2"/>
    <property type="match status" value="1"/>
</dbReference>
<organism evidence="13 14">
    <name type="scientific">Melanomma pulvis-pyrius CBS 109.77</name>
    <dbReference type="NCBI Taxonomy" id="1314802"/>
    <lineage>
        <taxon>Eukaryota</taxon>
        <taxon>Fungi</taxon>
        <taxon>Dikarya</taxon>
        <taxon>Ascomycota</taxon>
        <taxon>Pezizomycotina</taxon>
        <taxon>Dothideomycetes</taxon>
        <taxon>Pleosporomycetidae</taxon>
        <taxon>Pleosporales</taxon>
        <taxon>Melanommataceae</taxon>
        <taxon>Melanomma</taxon>
    </lineage>
</organism>
<dbReference type="InterPro" id="IPR029063">
    <property type="entry name" value="SAM-dependent_MTases_sf"/>
</dbReference>
<keyword evidence="1" id="KW-0596">Phosphopantetheine</keyword>
<dbReference type="Proteomes" id="UP000799757">
    <property type="component" value="Unassembled WGS sequence"/>
</dbReference>
<dbReference type="GO" id="GO:0004312">
    <property type="term" value="F:fatty acid synthase activity"/>
    <property type="evidence" value="ECO:0007669"/>
    <property type="project" value="TreeGrafter"/>
</dbReference>
<dbReference type="PROSITE" id="PS52019">
    <property type="entry name" value="PKS_MFAS_DH"/>
    <property type="match status" value="1"/>
</dbReference>
<dbReference type="SMART" id="SM00829">
    <property type="entry name" value="PKS_ER"/>
    <property type="match status" value="1"/>
</dbReference>
<dbReference type="GO" id="GO:0030639">
    <property type="term" value="P:polyketide biosynthetic process"/>
    <property type="evidence" value="ECO:0007669"/>
    <property type="project" value="UniProtKB-ARBA"/>
</dbReference>
<dbReference type="Pfam" id="PF08242">
    <property type="entry name" value="Methyltransf_12"/>
    <property type="match status" value="1"/>
</dbReference>
<dbReference type="Gene3D" id="3.90.180.10">
    <property type="entry name" value="Medium-chain alcohol dehydrogenases, catalytic domain"/>
    <property type="match status" value="1"/>
</dbReference>
<dbReference type="CDD" id="cd02440">
    <property type="entry name" value="AdoMet_MTases"/>
    <property type="match status" value="1"/>
</dbReference>
<dbReference type="FunFam" id="3.40.50.720:FF:000209">
    <property type="entry name" value="Polyketide synthase Pks12"/>
    <property type="match status" value="1"/>
</dbReference>
<dbReference type="PANTHER" id="PTHR43775">
    <property type="entry name" value="FATTY ACID SYNTHASE"/>
    <property type="match status" value="1"/>
</dbReference>
<dbReference type="InterPro" id="IPR057326">
    <property type="entry name" value="KR_dom"/>
</dbReference>
<dbReference type="InterPro" id="IPR032821">
    <property type="entry name" value="PKS_assoc"/>
</dbReference>
<dbReference type="InterPro" id="IPR016036">
    <property type="entry name" value="Malonyl_transacylase_ACP-bd"/>
</dbReference>
<dbReference type="InterPro" id="IPR036291">
    <property type="entry name" value="NAD(P)-bd_dom_sf"/>
</dbReference>